<evidence type="ECO:0000256" key="1">
    <source>
        <dbReference type="ARBA" id="ARBA00000085"/>
    </source>
</evidence>
<evidence type="ECO:0000256" key="14">
    <source>
        <dbReference type="SAM" id="Phobius"/>
    </source>
</evidence>
<gene>
    <name evidence="16" type="ORF">CVM52_16515</name>
</gene>
<evidence type="ECO:0000256" key="10">
    <source>
        <dbReference type="ARBA" id="ARBA00022840"/>
    </source>
</evidence>
<keyword evidence="10" id="KW-0067">ATP-binding</keyword>
<evidence type="ECO:0000256" key="9">
    <source>
        <dbReference type="ARBA" id="ARBA00022777"/>
    </source>
</evidence>
<keyword evidence="11" id="KW-0902">Two-component regulatory system</keyword>
<evidence type="ECO:0000256" key="6">
    <source>
        <dbReference type="ARBA" id="ARBA00022553"/>
    </source>
</evidence>
<keyword evidence="8" id="KW-0547">Nucleotide-binding</keyword>
<dbReference type="InterPro" id="IPR036097">
    <property type="entry name" value="HisK_dim/P_sf"/>
</dbReference>
<evidence type="ECO:0000256" key="8">
    <source>
        <dbReference type="ARBA" id="ARBA00022741"/>
    </source>
</evidence>
<evidence type="ECO:0000256" key="3">
    <source>
        <dbReference type="ARBA" id="ARBA00004314"/>
    </source>
</evidence>
<evidence type="ECO:0000256" key="7">
    <source>
        <dbReference type="ARBA" id="ARBA00022679"/>
    </source>
</evidence>
<dbReference type="EC" id="2.7.13.3" evidence="4"/>
<dbReference type="InterPro" id="IPR003594">
    <property type="entry name" value="HATPase_dom"/>
</dbReference>
<dbReference type="CDD" id="cd00082">
    <property type="entry name" value="HisKA"/>
    <property type="match status" value="1"/>
</dbReference>
<dbReference type="Pfam" id="PF00512">
    <property type="entry name" value="HisKA"/>
    <property type="match status" value="1"/>
</dbReference>
<dbReference type="GO" id="GO:0000155">
    <property type="term" value="F:phosphorelay sensor kinase activity"/>
    <property type="evidence" value="ECO:0007669"/>
    <property type="project" value="InterPro"/>
</dbReference>
<dbReference type="InterPro" id="IPR005467">
    <property type="entry name" value="His_kinase_dom"/>
</dbReference>
<evidence type="ECO:0000256" key="12">
    <source>
        <dbReference type="ARBA" id="ARBA00023136"/>
    </source>
</evidence>
<evidence type="ECO:0000256" key="11">
    <source>
        <dbReference type="ARBA" id="ARBA00023012"/>
    </source>
</evidence>
<dbReference type="FunFam" id="3.30.565.10:FF:000023">
    <property type="entry name" value="PAS domain-containing sensor histidine kinase"/>
    <property type="match status" value="1"/>
</dbReference>
<evidence type="ECO:0000313" key="16">
    <source>
        <dbReference type="EMBL" id="PJE35567.1"/>
    </source>
</evidence>
<feature type="coiled-coil region" evidence="13">
    <location>
        <begin position="182"/>
        <end position="209"/>
    </location>
</feature>
<dbReference type="EMBL" id="PGTB01000084">
    <property type="protein sequence ID" value="PJE35567.1"/>
    <property type="molecule type" value="Genomic_DNA"/>
</dbReference>
<dbReference type="SUPFAM" id="SSF47384">
    <property type="entry name" value="Homodimeric domain of signal transducing histidine kinase"/>
    <property type="match status" value="1"/>
</dbReference>
<keyword evidence="14" id="KW-1133">Transmembrane helix</keyword>
<dbReference type="InterPro" id="IPR004358">
    <property type="entry name" value="Sig_transdc_His_kin-like_C"/>
</dbReference>
<comment type="caution">
    <text evidence="16">The sequence shown here is derived from an EMBL/GenBank/DDBJ whole genome shotgun (WGS) entry which is preliminary data.</text>
</comment>
<dbReference type="InterPro" id="IPR003661">
    <property type="entry name" value="HisK_dim/P_dom"/>
</dbReference>
<keyword evidence="9 16" id="KW-0418">Kinase</keyword>
<dbReference type="PANTHER" id="PTHR43711">
    <property type="entry name" value="TWO-COMPONENT HISTIDINE KINASE"/>
    <property type="match status" value="1"/>
</dbReference>
<dbReference type="Proteomes" id="UP000231553">
    <property type="component" value="Unassembled WGS sequence"/>
</dbReference>
<name>A0A2M8IYF8_9RHOB</name>
<dbReference type="SUPFAM" id="SSF55874">
    <property type="entry name" value="ATPase domain of HSP90 chaperone/DNA topoisomerase II/histidine kinase"/>
    <property type="match status" value="1"/>
</dbReference>
<dbReference type="OrthoDB" id="7179697at2"/>
<dbReference type="Gene3D" id="3.30.565.10">
    <property type="entry name" value="Histidine kinase-like ATPase, C-terminal domain"/>
    <property type="match status" value="1"/>
</dbReference>
<feature type="transmembrane region" description="Helical" evidence="14">
    <location>
        <begin position="12"/>
        <end position="34"/>
    </location>
</feature>
<evidence type="ECO:0000256" key="2">
    <source>
        <dbReference type="ARBA" id="ARBA00004236"/>
    </source>
</evidence>
<protein>
    <recommendedName>
        <fullName evidence="4">histidine kinase</fullName>
        <ecNumber evidence="4">2.7.13.3</ecNumber>
    </recommendedName>
</protein>
<dbReference type="AlphaFoldDB" id="A0A2M8IYF8"/>
<dbReference type="GO" id="GO:0005524">
    <property type="term" value="F:ATP binding"/>
    <property type="evidence" value="ECO:0007669"/>
    <property type="project" value="UniProtKB-KW"/>
</dbReference>
<comment type="subcellular location">
    <subcellularLocation>
        <location evidence="2">Cell membrane</location>
    </subcellularLocation>
    <subcellularLocation>
        <location evidence="3">Membrane raft</location>
        <topology evidence="3">Multi-pass membrane protein</topology>
    </subcellularLocation>
</comment>
<dbReference type="SMART" id="SM00388">
    <property type="entry name" value="HisKA"/>
    <property type="match status" value="1"/>
</dbReference>
<feature type="domain" description="Histidine kinase" evidence="15">
    <location>
        <begin position="215"/>
        <end position="435"/>
    </location>
</feature>
<dbReference type="GO" id="GO:0005886">
    <property type="term" value="C:plasma membrane"/>
    <property type="evidence" value="ECO:0007669"/>
    <property type="project" value="UniProtKB-SubCell"/>
</dbReference>
<evidence type="ECO:0000256" key="5">
    <source>
        <dbReference type="ARBA" id="ARBA00022475"/>
    </source>
</evidence>
<reference evidence="16 17" key="1">
    <citation type="journal article" date="2018" name="Int. J. Syst. Evol. Microbiol.">
        <title>Pseudooceanicola lipolyticus sp. nov., a marine alphaproteobacterium, reclassification of Oceanicola flagellatus as Pseudooceanicola flagellatus comb. nov. and emended description of the genus Pseudooceanicola.</title>
        <authorList>
            <person name="Huang M.-M."/>
            <person name="Guo L.-L."/>
            <person name="Wu Y.-H."/>
            <person name="Lai Q.-L."/>
            <person name="Shao Z.-Z."/>
            <person name="Wang C.-S."/>
            <person name="Wu M."/>
            <person name="Xu X.-W."/>
        </authorList>
    </citation>
    <scope>NUCLEOTIDE SEQUENCE [LARGE SCALE GENOMIC DNA]</scope>
    <source>
        <strain evidence="16 17">157</strain>
    </source>
</reference>
<accession>A0A2M8IYF8</accession>
<keyword evidence="6" id="KW-0597">Phosphoprotein</keyword>
<comment type="catalytic activity">
    <reaction evidence="1">
        <text>ATP + protein L-histidine = ADP + protein N-phospho-L-histidine.</text>
        <dbReference type="EC" id="2.7.13.3"/>
    </reaction>
</comment>
<dbReference type="PROSITE" id="PS50109">
    <property type="entry name" value="HIS_KIN"/>
    <property type="match status" value="1"/>
</dbReference>
<feature type="transmembrane region" description="Helical" evidence="14">
    <location>
        <begin position="134"/>
        <end position="154"/>
    </location>
</feature>
<feature type="transmembrane region" description="Helical" evidence="14">
    <location>
        <begin position="73"/>
        <end position="97"/>
    </location>
</feature>
<dbReference type="FunFam" id="1.10.287.130:FF:000001">
    <property type="entry name" value="Two-component sensor histidine kinase"/>
    <property type="match status" value="1"/>
</dbReference>
<evidence type="ECO:0000256" key="13">
    <source>
        <dbReference type="SAM" id="Coils"/>
    </source>
</evidence>
<evidence type="ECO:0000259" key="15">
    <source>
        <dbReference type="PROSITE" id="PS50109"/>
    </source>
</evidence>
<keyword evidence="12 14" id="KW-0472">Membrane</keyword>
<evidence type="ECO:0000313" key="17">
    <source>
        <dbReference type="Proteomes" id="UP000231553"/>
    </source>
</evidence>
<dbReference type="PRINTS" id="PR00344">
    <property type="entry name" value="BCTRLSENSOR"/>
</dbReference>
<keyword evidence="13" id="KW-0175">Coiled coil</keyword>
<dbReference type="InterPro" id="IPR050736">
    <property type="entry name" value="Sensor_HK_Regulatory"/>
</dbReference>
<dbReference type="GO" id="GO:0045121">
    <property type="term" value="C:membrane raft"/>
    <property type="evidence" value="ECO:0007669"/>
    <property type="project" value="UniProtKB-SubCell"/>
</dbReference>
<keyword evidence="17" id="KW-1185">Reference proteome</keyword>
<sequence>MERQIRDYIGVTVALIWQRQAIFLAATILTLFYFEPAKSLACYAAVLFTELNDLVLARRVNNTPHISARAARFLLNWIVANTILSAGAICIFVFMIAQQQGAGGHFTPLFFLFAAALFAAMNNHQIFVVLLIRLAIYGVTFFAIVLMDIIQVAPPLSSELWLHFFTVVFVLYFIIDVSFVFLRLYRRLVNQLEELQDEHERTKIAYRAKSQFVAVVSHELRTPLTSIKGSLDLVNSGMLGPMPEKAQSILKIAGKNSERLAALINDILDLQKIEAGEVDYRFAPVDVRDLVLDAVDSNRGYANTLKRKIHADVDEREPLLIRADEKRLMQVMANVISNALKFSHEGGLVTVAFSRIGSKVRITVEDSGVGIPENSKDKVFGKFTQVDSTDVREVGGTGLGMNISKKIVEDHGGVIDYTSTPGEGTTFFIDLDILVQEDAA</sequence>
<dbReference type="Pfam" id="PF02518">
    <property type="entry name" value="HATPase_c"/>
    <property type="match status" value="1"/>
</dbReference>
<evidence type="ECO:0000256" key="4">
    <source>
        <dbReference type="ARBA" id="ARBA00012438"/>
    </source>
</evidence>
<dbReference type="SMART" id="SM00387">
    <property type="entry name" value="HATPase_c"/>
    <property type="match status" value="1"/>
</dbReference>
<feature type="transmembrane region" description="Helical" evidence="14">
    <location>
        <begin position="160"/>
        <end position="182"/>
    </location>
</feature>
<dbReference type="InterPro" id="IPR036890">
    <property type="entry name" value="HATPase_C_sf"/>
</dbReference>
<organism evidence="16 17">
    <name type="scientific">Pseudooceanicola lipolyticus</name>
    <dbReference type="NCBI Taxonomy" id="2029104"/>
    <lineage>
        <taxon>Bacteria</taxon>
        <taxon>Pseudomonadati</taxon>
        <taxon>Pseudomonadota</taxon>
        <taxon>Alphaproteobacteria</taxon>
        <taxon>Rhodobacterales</taxon>
        <taxon>Paracoccaceae</taxon>
        <taxon>Pseudooceanicola</taxon>
    </lineage>
</organism>
<dbReference type="PANTHER" id="PTHR43711:SF1">
    <property type="entry name" value="HISTIDINE KINASE 1"/>
    <property type="match status" value="1"/>
</dbReference>
<keyword evidence="5" id="KW-1003">Cell membrane</keyword>
<proteinExistence type="predicted"/>
<keyword evidence="7" id="KW-0808">Transferase</keyword>
<keyword evidence="14" id="KW-0812">Transmembrane</keyword>
<feature type="transmembrane region" description="Helical" evidence="14">
    <location>
        <begin position="103"/>
        <end position="122"/>
    </location>
</feature>
<dbReference type="Gene3D" id="1.10.287.130">
    <property type="match status" value="1"/>
</dbReference>